<organism evidence="1 2">
    <name type="scientific">Oryza sativa subsp. japonica</name>
    <name type="common">Rice</name>
    <dbReference type="NCBI Taxonomy" id="39947"/>
    <lineage>
        <taxon>Eukaryota</taxon>
        <taxon>Viridiplantae</taxon>
        <taxon>Streptophyta</taxon>
        <taxon>Embryophyta</taxon>
        <taxon>Tracheophyta</taxon>
        <taxon>Spermatophyta</taxon>
        <taxon>Magnoliopsida</taxon>
        <taxon>Liliopsida</taxon>
        <taxon>Poales</taxon>
        <taxon>Poaceae</taxon>
        <taxon>BOP clade</taxon>
        <taxon>Oryzoideae</taxon>
        <taxon>Oryzeae</taxon>
        <taxon>Oryzinae</taxon>
        <taxon>Oryza</taxon>
        <taxon>Oryza sativa</taxon>
    </lineage>
</organism>
<sequence length="86" mass="9518">MLAGESRCPQGFLCFISRLSSGNAQDKCRLVPCSCCCSYAKTIVPTPMYSLTWIQEVKLHNLQKKIPAFRDMTTAHRLPAVAIAVT</sequence>
<reference evidence="1 2" key="2">
    <citation type="journal article" date="2013" name="Plant Cell Physiol.">
        <title>Rice Annotation Project Database (RAP-DB): an integrative and interactive database for rice genomics.</title>
        <authorList>
            <person name="Sakai H."/>
            <person name="Lee S.S."/>
            <person name="Tanaka T."/>
            <person name="Numa H."/>
            <person name="Kim J."/>
            <person name="Kawahara Y."/>
            <person name="Wakimoto H."/>
            <person name="Yang C.C."/>
            <person name="Iwamoto M."/>
            <person name="Abe T."/>
            <person name="Yamada Y."/>
            <person name="Muto A."/>
            <person name="Inokuchi H."/>
            <person name="Ikemura T."/>
            <person name="Matsumoto T."/>
            <person name="Sasaki T."/>
            <person name="Itoh T."/>
        </authorList>
    </citation>
    <scope>NUCLEOTIDE SEQUENCE [LARGE SCALE GENOMIC DNA]</scope>
    <source>
        <strain evidence="2">cv. Nipponbare</strain>
    </source>
</reference>
<dbReference type="Gramene" id="Os05t0200601-00">
    <property type="protein sequence ID" value="Os05t0200601-00"/>
    <property type="gene ID" value="Os05g0200601"/>
</dbReference>
<name>A0A0P0WJ67_ORYSJ</name>
<dbReference type="InParanoid" id="A0A0P0WJ67"/>
<keyword evidence="2" id="KW-1185">Reference proteome</keyword>
<dbReference type="Proteomes" id="UP000059680">
    <property type="component" value="Chromosome 5"/>
</dbReference>
<proteinExistence type="predicted"/>
<reference evidence="1 2" key="3">
    <citation type="journal article" date="2013" name="Rice">
        <title>Improvement of the Oryza sativa Nipponbare reference genome using next generation sequence and optical map data.</title>
        <authorList>
            <person name="Kawahara Y."/>
            <person name="de la Bastide M."/>
            <person name="Hamilton J.P."/>
            <person name="Kanamori H."/>
            <person name="McCombie W.R."/>
            <person name="Ouyang S."/>
            <person name="Schwartz D.C."/>
            <person name="Tanaka T."/>
            <person name="Wu J."/>
            <person name="Zhou S."/>
            <person name="Childs K.L."/>
            <person name="Davidson R.M."/>
            <person name="Lin H."/>
            <person name="Quesada-Ocampo L."/>
            <person name="Vaillancourt B."/>
            <person name="Sakai H."/>
            <person name="Lee S.S."/>
            <person name="Kim J."/>
            <person name="Numa H."/>
            <person name="Itoh T."/>
            <person name="Buell C.R."/>
            <person name="Matsumoto T."/>
        </authorList>
    </citation>
    <scope>NUCLEOTIDE SEQUENCE [LARGE SCALE GENOMIC DNA]</scope>
    <source>
        <strain evidence="2">cv. Nipponbare</strain>
    </source>
</reference>
<dbReference type="PaxDb" id="39947-A0A0P0WJ67"/>
<dbReference type="EMBL" id="AP014961">
    <property type="protein sequence ID" value="BAS92712.1"/>
    <property type="molecule type" value="Genomic_DNA"/>
</dbReference>
<accession>A0A0P0WJ67</accession>
<protein>
    <submittedName>
        <fullName evidence="1">Os05g0200601 protein</fullName>
    </submittedName>
</protein>
<dbReference type="AlphaFoldDB" id="A0A0P0WJ67"/>
<evidence type="ECO:0000313" key="2">
    <source>
        <dbReference type="Proteomes" id="UP000059680"/>
    </source>
</evidence>
<evidence type="ECO:0000313" key="1">
    <source>
        <dbReference type="EMBL" id="BAS92712.1"/>
    </source>
</evidence>
<reference evidence="2" key="1">
    <citation type="journal article" date="2005" name="Nature">
        <title>The map-based sequence of the rice genome.</title>
        <authorList>
            <consortium name="International rice genome sequencing project (IRGSP)"/>
            <person name="Matsumoto T."/>
            <person name="Wu J."/>
            <person name="Kanamori H."/>
            <person name="Katayose Y."/>
            <person name="Fujisawa M."/>
            <person name="Namiki N."/>
            <person name="Mizuno H."/>
            <person name="Yamamoto K."/>
            <person name="Antonio B.A."/>
            <person name="Baba T."/>
            <person name="Sakata K."/>
            <person name="Nagamura Y."/>
            <person name="Aoki H."/>
            <person name="Arikawa K."/>
            <person name="Arita K."/>
            <person name="Bito T."/>
            <person name="Chiden Y."/>
            <person name="Fujitsuka N."/>
            <person name="Fukunaka R."/>
            <person name="Hamada M."/>
            <person name="Harada C."/>
            <person name="Hayashi A."/>
            <person name="Hijishita S."/>
            <person name="Honda M."/>
            <person name="Hosokawa S."/>
            <person name="Ichikawa Y."/>
            <person name="Idonuma A."/>
            <person name="Iijima M."/>
            <person name="Ikeda M."/>
            <person name="Ikeno M."/>
            <person name="Ito K."/>
            <person name="Ito S."/>
            <person name="Ito T."/>
            <person name="Ito Y."/>
            <person name="Ito Y."/>
            <person name="Iwabuchi A."/>
            <person name="Kamiya K."/>
            <person name="Karasawa W."/>
            <person name="Kurita K."/>
            <person name="Katagiri S."/>
            <person name="Kikuta A."/>
            <person name="Kobayashi H."/>
            <person name="Kobayashi N."/>
            <person name="Machita K."/>
            <person name="Maehara T."/>
            <person name="Masukawa M."/>
            <person name="Mizubayashi T."/>
            <person name="Mukai Y."/>
            <person name="Nagasaki H."/>
            <person name="Nagata Y."/>
            <person name="Naito S."/>
            <person name="Nakashima M."/>
            <person name="Nakama Y."/>
            <person name="Nakamichi Y."/>
            <person name="Nakamura M."/>
            <person name="Meguro A."/>
            <person name="Negishi M."/>
            <person name="Ohta I."/>
            <person name="Ohta T."/>
            <person name="Okamoto M."/>
            <person name="Ono N."/>
            <person name="Saji S."/>
            <person name="Sakaguchi M."/>
            <person name="Sakai K."/>
            <person name="Shibata M."/>
            <person name="Shimokawa T."/>
            <person name="Song J."/>
            <person name="Takazaki Y."/>
            <person name="Terasawa K."/>
            <person name="Tsugane M."/>
            <person name="Tsuji K."/>
            <person name="Ueda S."/>
            <person name="Waki K."/>
            <person name="Yamagata H."/>
            <person name="Yamamoto M."/>
            <person name="Yamamoto S."/>
            <person name="Yamane H."/>
            <person name="Yoshiki S."/>
            <person name="Yoshihara R."/>
            <person name="Yukawa K."/>
            <person name="Zhong H."/>
            <person name="Yano M."/>
            <person name="Yuan Q."/>
            <person name="Ouyang S."/>
            <person name="Liu J."/>
            <person name="Jones K.M."/>
            <person name="Gansberger K."/>
            <person name="Moffat K."/>
            <person name="Hill J."/>
            <person name="Bera J."/>
            <person name="Fadrosh D."/>
            <person name="Jin S."/>
            <person name="Johri S."/>
            <person name="Kim M."/>
            <person name="Overton L."/>
            <person name="Reardon M."/>
            <person name="Tsitrin T."/>
            <person name="Vuong H."/>
            <person name="Weaver B."/>
            <person name="Ciecko A."/>
            <person name="Tallon L."/>
            <person name="Jackson J."/>
            <person name="Pai G."/>
            <person name="Aken S.V."/>
            <person name="Utterback T."/>
            <person name="Reidmuller S."/>
            <person name="Feldblyum T."/>
            <person name="Hsiao J."/>
            <person name="Zismann V."/>
            <person name="Iobst S."/>
            <person name="de Vazeille A.R."/>
            <person name="Buell C.R."/>
            <person name="Ying K."/>
            <person name="Li Y."/>
            <person name="Lu T."/>
            <person name="Huang Y."/>
            <person name="Zhao Q."/>
            <person name="Feng Q."/>
            <person name="Zhang L."/>
            <person name="Zhu J."/>
            <person name="Weng Q."/>
            <person name="Mu J."/>
            <person name="Lu Y."/>
            <person name="Fan D."/>
            <person name="Liu Y."/>
            <person name="Guan J."/>
            <person name="Zhang Y."/>
            <person name="Yu S."/>
            <person name="Liu X."/>
            <person name="Zhang Y."/>
            <person name="Hong G."/>
            <person name="Han B."/>
            <person name="Choisne N."/>
            <person name="Demange N."/>
            <person name="Orjeda G."/>
            <person name="Samain S."/>
            <person name="Cattolico L."/>
            <person name="Pelletier E."/>
            <person name="Couloux A."/>
            <person name="Segurens B."/>
            <person name="Wincker P."/>
            <person name="D'Hont A."/>
            <person name="Scarpelli C."/>
            <person name="Weissenbach J."/>
            <person name="Salanoubat M."/>
            <person name="Quetier F."/>
            <person name="Yu Y."/>
            <person name="Kim H.R."/>
            <person name="Rambo T."/>
            <person name="Currie J."/>
            <person name="Collura K."/>
            <person name="Luo M."/>
            <person name="Yang T."/>
            <person name="Ammiraju J.S.S."/>
            <person name="Engler F."/>
            <person name="Soderlund C."/>
            <person name="Wing R.A."/>
            <person name="Palmer L.E."/>
            <person name="de la Bastide M."/>
            <person name="Spiegel L."/>
            <person name="Nascimento L."/>
            <person name="Zutavern T."/>
            <person name="O'Shaughnessy A."/>
            <person name="Dike S."/>
            <person name="Dedhia N."/>
            <person name="Preston R."/>
            <person name="Balija V."/>
            <person name="McCombie W.R."/>
            <person name="Chow T."/>
            <person name="Chen H."/>
            <person name="Chung M."/>
            <person name="Chen C."/>
            <person name="Shaw J."/>
            <person name="Wu H."/>
            <person name="Hsiao K."/>
            <person name="Chao Y."/>
            <person name="Chu M."/>
            <person name="Cheng C."/>
            <person name="Hour A."/>
            <person name="Lee P."/>
            <person name="Lin S."/>
            <person name="Lin Y."/>
            <person name="Liou J."/>
            <person name="Liu S."/>
            <person name="Hsing Y."/>
            <person name="Raghuvanshi S."/>
            <person name="Mohanty A."/>
            <person name="Bharti A.K."/>
            <person name="Gaur A."/>
            <person name="Gupta V."/>
            <person name="Kumar D."/>
            <person name="Ravi V."/>
            <person name="Vij S."/>
            <person name="Kapur A."/>
            <person name="Khurana P."/>
            <person name="Khurana P."/>
            <person name="Khurana J.P."/>
            <person name="Tyagi A.K."/>
            <person name="Gaikwad K."/>
            <person name="Singh A."/>
            <person name="Dalal V."/>
            <person name="Srivastava S."/>
            <person name="Dixit A."/>
            <person name="Pal A.K."/>
            <person name="Ghazi I.A."/>
            <person name="Yadav M."/>
            <person name="Pandit A."/>
            <person name="Bhargava A."/>
            <person name="Sureshbabu K."/>
            <person name="Batra K."/>
            <person name="Sharma T.R."/>
            <person name="Mohapatra T."/>
            <person name="Singh N.K."/>
            <person name="Messing J."/>
            <person name="Nelson A.B."/>
            <person name="Fuks G."/>
            <person name="Kavchok S."/>
            <person name="Keizer G."/>
            <person name="Linton E."/>
            <person name="Llaca V."/>
            <person name="Song R."/>
            <person name="Tanyolac B."/>
            <person name="Young S."/>
            <person name="Ho-Il K."/>
            <person name="Hahn J.H."/>
            <person name="Sangsakoo G."/>
            <person name="Vanavichit A."/>
            <person name="de Mattos Luiz.A.T."/>
            <person name="Zimmer P.D."/>
            <person name="Malone G."/>
            <person name="Dellagostin O."/>
            <person name="de Oliveira A.C."/>
            <person name="Bevan M."/>
            <person name="Bancroft I."/>
            <person name="Minx P."/>
            <person name="Cordum H."/>
            <person name="Wilson R."/>
            <person name="Cheng Z."/>
            <person name="Jin W."/>
            <person name="Jiang J."/>
            <person name="Leong S.A."/>
            <person name="Iwama H."/>
            <person name="Gojobori T."/>
            <person name="Itoh T."/>
            <person name="Niimura Y."/>
            <person name="Fujii Y."/>
            <person name="Habara T."/>
            <person name="Sakai H."/>
            <person name="Sato Y."/>
            <person name="Wilson G."/>
            <person name="Kumar K."/>
            <person name="McCouch S."/>
            <person name="Juretic N."/>
            <person name="Hoen D."/>
            <person name="Wright S."/>
            <person name="Bruskiewich R."/>
            <person name="Bureau T."/>
            <person name="Miyao A."/>
            <person name="Hirochika H."/>
            <person name="Nishikawa T."/>
            <person name="Kadowaki K."/>
            <person name="Sugiura M."/>
            <person name="Burr B."/>
            <person name="Sasaki T."/>
        </authorList>
    </citation>
    <scope>NUCLEOTIDE SEQUENCE [LARGE SCALE GENOMIC DNA]</scope>
    <source>
        <strain evidence="2">cv. Nipponbare</strain>
    </source>
</reference>
<gene>
    <name evidence="1" type="ordered locus">Os05g0200601</name>
    <name evidence="1" type="ORF">OSNPB_050200601</name>
</gene>